<evidence type="ECO:0000313" key="3">
    <source>
        <dbReference type="EMBL" id="RUT33690.1"/>
    </source>
</evidence>
<protein>
    <submittedName>
        <fullName evidence="3">Endonuclease</fullName>
    </submittedName>
</protein>
<dbReference type="Gene3D" id="3.40.50.880">
    <property type="match status" value="1"/>
</dbReference>
<dbReference type="SUPFAM" id="SSF49373">
    <property type="entry name" value="Invasin/intimin cell-adhesion fragments"/>
    <property type="match status" value="1"/>
</dbReference>
<dbReference type="PANTHER" id="PTHR43308:SF5">
    <property type="entry name" value="S-LAYER PROTEIN _ PEPTIDOGLYCAN ENDO-BETA-N-ACETYLGLUCOSAMINIDASE"/>
    <property type="match status" value="1"/>
</dbReference>
<keyword evidence="3" id="KW-0255">Endonuclease</keyword>
<dbReference type="PANTHER" id="PTHR43308">
    <property type="entry name" value="OUTER MEMBRANE PROTEIN ALPHA-RELATED"/>
    <property type="match status" value="1"/>
</dbReference>
<evidence type="ECO:0000259" key="2">
    <source>
        <dbReference type="PROSITE" id="PS51272"/>
    </source>
</evidence>
<feature type="region of interest" description="Disordered" evidence="1">
    <location>
        <begin position="1099"/>
        <end position="1147"/>
    </location>
</feature>
<dbReference type="RefSeq" id="WP_127198804.1">
    <property type="nucleotide sequence ID" value="NZ_RZNX01000002.1"/>
</dbReference>
<dbReference type="Proteomes" id="UP000272464">
    <property type="component" value="Unassembled WGS sequence"/>
</dbReference>
<dbReference type="GO" id="GO:0004519">
    <property type="term" value="F:endonuclease activity"/>
    <property type="evidence" value="ECO:0007669"/>
    <property type="project" value="UniProtKB-KW"/>
</dbReference>
<name>A0A433XHZ1_9BACL</name>
<keyword evidence="3" id="KW-0540">Nuclease</keyword>
<dbReference type="InterPro" id="IPR003343">
    <property type="entry name" value="Big_2"/>
</dbReference>
<proteinExistence type="predicted"/>
<dbReference type="Pfam" id="PF20578">
    <property type="entry name" value="aBig_2"/>
    <property type="match status" value="2"/>
</dbReference>
<dbReference type="Pfam" id="PF00395">
    <property type="entry name" value="SLH"/>
    <property type="match status" value="3"/>
</dbReference>
<reference evidence="3 4" key="1">
    <citation type="submission" date="2018-12" db="EMBL/GenBank/DDBJ databases">
        <authorList>
            <person name="Sun L."/>
            <person name="Chen Z."/>
        </authorList>
    </citation>
    <scope>NUCLEOTIDE SEQUENCE [LARGE SCALE GENOMIC DNA]</scope>
    <source>
        <strain evidence="3 4">3-5-3</strain>
    </source>
</reference>
<dbReference type="InterPro" id="IPR008964">
    <property type="entry name" value="Invasin/intimin_cell_adhesion"/>
</dbReference>
<evidence type="ECO:0000256" key="1">
    <source>
        <dbReference type="SAM" id="MobiDB-lite"/>
    </source>
</evidence>
<keyword evidence="3" id="KW-0378">Hydrolase</keyword>
<dbReference type="InterPro" id="IPR046780">
    <property type="entry name" value="aBig_2"/>
</dbReference>
<gene>
    <name evidence="3" type="ORF">EJP77_08635</name>
</gene>
<evidence type="ECO:0000313" key="4">
    <source>
        <dbReference type="Proteomes" id="UP000272464"/>
    </source>
</evidence>
<dbReference type="EMBL" id="RZNX01000002">
    <property type="protein sequence ID" value="RUT33690.1"/>
    <property type="molecule type" value="Genomic_DNA"/>
</dbReference>
<accession>A0A433XHZ1</accession>
<dbReference type="SUPFAM" id="SSF52317">
    <property type="entry name" value="Class I glutamine amidotransferase-like"/>
    <property type="match status" value="1"/>
</dbReference>
<feature type="domain" description="SLH" evidence="2">
    <location>
        <begin position="1234"/>
        <end position="1297"/>
    </location>
</feature>
<organism evidence="3 4">
    <name type="scientific">Paenibacillus zeisoli</name>
    <dbReference type="NCBI Taxonomy" id="2496267"/>
    <lineage>
        <taxon>Bacteria</taxon>
        <taxon>Bacillati</taxon>
        <taxon>Bacillota</taxon>
        <taxon>Bacilli</taxon>
        <taxon>Bacillales</taxon>
        <taxon>Paenibacillaceae</taxon>
        <taxon>Paenibacillus</taxon>
    </lineage>
</organism>
<dbReference type="Gene3D" id="2.60.40.1080">
    <property type="match status" value="1"/>
</dbReference>
<feature type="domain" description="SLH" evidence="2">
    <location>
        <begin position="1176"/>
        <end position="1233"/>
    </location>
</feature>
<dbReference type="InterPro" id="IPR001119">
    <property type="entry name" value="SLH_dom"/>
</dbReference>
<feature type="compositionally biased region" description="Polar residues" evidence="1">
    <location>
        <begin position="1138"/>
        <end position="1147"/>
    </location>
</feature>
<feature type="compositionally biased region" description="Gly residues" evidence="1">
    <location>
        <begin position="1102"/>
        <end position="1118"/>
    </location>
</feature>
<comment type="caution">
    <text evidence="3">The sequence shown here is derived from an EMBL/GenBank/DDBJ whole genome shotgun (WGS) entry which is preliminary data.</text>
</comment>
<feature type="domain" description="SLH" evidence="2">
    <location>
        <begin position="1298"/>
        <end position="1359"/>
    </location>
</feature>
<dbReference type="InterPro" id="IPR029062">
    <property type="entry name" value="Class_I_gatase-like"/>
</dbReference>
<dbReference type="PROSITE" id="PS51272">
    <property type="entry name" value="SLH"/>
    <property type="match status" value="3"/>
</dbReference>
<sequence>MFNLKNRLLSILLATTIALPVLAGFSVGIPVIYAEGSADPAPVVNPVGVPNGKKVLFDNTHGQTAGDADWVIDGGFSDFGNALANKGYYVKELRKATPITLSDLEQYDAFVIGEANIPYKTSEQDAMLQYVQNGGSIFFIADHYNADRNKNRWDASEVMNGYRRGAWDNPAKGMTAEEAASSAMQGVESSDWLAQNFGVRFRYNALGDITTGDIIVPPDQSFGITAGVTNVAMHAGSTLAILDPTKAKGLVYVPLTNNKWASAVDQGVYNGGGVAEGPFSAIAKVGAGKAAFLGDSSPVEDATPKYLKEENGAVKTTYDGFKEEQDAAYLTQVMDWLTTKESMITSLDQYPSLELDQPTALLPMEDPASSVEPQAEPWAQPVSGYKWYDSTTFKAGSYGAITAVTNPTYSFISQNPLPSNEQAFQIRIVVDNLAPFASLTNVNLGLYNPSGGAQLGMISMDGGVTYPITPAYSGNFTLAANAKGHAEKDVWVKIKGTPASANVRVRTGITSMTTKTVPASATATPQPLPPNIPETSLIAEARSKPERTTVSIEGVVTTSPGIFGGQSFYLQDNTGGMYISQNTAGFNLGDKVLVSGDLATNNGQLELTSINYIQKTGTGVLPTPSVVAGIDSNNQGQLVQFDQVKIQNITSVSPDGSFDFDEVDANHAQTRVRVDARTGLTRTVFEQSYAAGDTVNISGVSSIDGTTFLLKPRGLTDFTLVSKAITMTDEEAVANALQHLEIGYANLEDEDHVTQDVTLPAMGDNGTTMTWESDKPQTMDAAGQVVRPSYSTGDVTVKLTATVVKGNATDTKTFTLKVLRLNQSDAEAVAEAAEALKLSYALNDSAQAVTHNVGLPTNGILGTTVSWLTDTPERMTDTGVISRPAFGQGNRVVTLTATIQRGSVQLTKDFVVTVLEWPAEASANKLLTLAVDGYAGVIDEAAKKVTITVPSSYSATEGVLTFTHTGVEARDNNMTTITSGRLVPMPFPEGTSLTIVSENGESAVYTLSVVKEPSVTMLTANPTTVAIVAGASATPVITAHYNNQSTTDVTSKVSWSSEDEEIASVVHGVVTGKSAGSTSVKAVYGGQYVDIPVTVDAAPTSAGGGDNSSGSSNSGGGPVVSAPAAPGEGAPDKGVTDPVTTEHANQQGVFKSEVVKEAADVVRKIAVHVQEAKSNPSALVVTDSKGHWAEKTIDTLVRLNIIQGYEDKTVKPNESITRAEFVTVLSRIFDVSEVKQVNLRDIGNHWASQAIKQFAAAGVISGYGDGSFQPDKPISREEIIVIIARMVNMDHAKRDSSKGNFMDVGSSYAKDAIQSAAEAGIIEGKDKVHFDPKSKSTRAEALQVVLNMLNLDPEIKTLLSTMQ</sequence>
<dbReference type="SMART" id="SM00635">
    <property type="entry name" value="BID_2"/>
    <property type="match status" value="1"/>
</dbReference>
<keyword evidence="4" id="KW-1185">Reference proteome</keyword>
<dbReference type="InterPro" id="IPR051465">
    <property type="entry name" value="Cell_Envelope_Struct_Comp"/>
</dbReference>
<dbReference type="OrthoDB" id="9801679at2"/>